<name>A0A917HPX3_9BACL</name>
<gene>
    <name evidence="2" type="ORF">GCM10010918_49000</name>
</gene>
<dbReference type="AlphaFoldDB" id="A0A917HPX3"/>
<keyword evidence="1" id="KW-0472">Membrane</keyword>
<evidence type="ECO:0000313" key="3">
    <source>
        <dbReference type="Proteomes" id="UP000600247"/>
    </source>
</evidence>
<evidence type="ECO:0000313" key="2">
    <source>
        <dbReference type="EMBL" id="GGG85262.1"/>
    </source>
</evidence>
<proteinExistence type="predicted"/>
<keyword evidence="1" id="KW-0812">Transmembrane</keyword>
<comment type="caution">
    <text evidence="2">The sequence shown here is derived from an EMBL/GenBank/DDBJ whole genome shotgun (WGS) entry which is preliminary data.</text>
</comment>
<dbReference type="RefSeq" id="WP_188892324.1">
    <property type="nucleotide sequence ID" value="NZ_BMHY01000014.1"/>
</dbReference>
<reference evidence="2 3" key="1">
    <citation type="journal article" date="2014" name="Int. J. Syst. Evol. Microbiol.">
        <title>Complete genome sequence of Corynebacterium casei LMG S-19264T (=DSM 44701T), isolated from a smear-ripened cheese.</title>
        <authorList>
            <consortium name="US DOE Joint Genome Institute (JGI-PGF)"/>
            <person name="Walter F."/>
            <person name="Albersmeier A."/>
            <person name="Kalinowski J."/>
            <person name="Ruckert C."/>
        </authorList>
    </citation>
    <scope>NUCLEOTIDE SEQUENCE [LARGE SCALE GENOMIC DNA]</scope>
    <source>
        <strain evidence="2 3">CGMCC 1.15286</strain>
    </source>
</reference>
<evidence type="ECO:0000256" key="1">
    <source>
        <dbReference type="SAM" id="Phobius"/>
    </source>
</evidence>
<dbReference type="Proteomes" id="UP000600247">
    <property type="component" value="Unassembled WGS sequence"/>
</dbReference>
<protein>
    <submittedName>
        <fullName evidence="2">Uncharacterized protein</fullName>
    </submittedName>
</protein>
<sequence>MVRLNRSFYRYLVFVLFAAFSLLVVHLSNEVLIRNGDEAVTNKYLFVQYGMLFAFGISFHLLLGAELWLRIRETFWTLLLSLLLVVGCYLLAINSVQLYTEASGYVNAALRMVLDDRVHLMVIVLAGYLFGFSFAEKRYR</sequence>
<feature type="transmembrane region" description="Helical" evidence="1">
    <location>
        <begin position="75"/>
        <end position="98"/>
    </location>
</feature>
<feature type="transmembrane region" description="Helical" evidence="1">
    <location>
        <begin position="44"/>
        <end position="63"/>
    </location>
</feature>
<keyword evidence="1" id="KW-1133">Transmembrane helix</keyword>
<dbReference type="EMBL" id="BMHY01000014">
    <property type="protein sequence ID" value="GGG85262.1"/>
    <property type="molecule type" value="Genomic_DNA"/>
</dbReference>
<accession>A0A917HPX3</accession>
<feature type="transmembrane region" description="Helical" evidence="1">
    <location>
        <begin position="118"/>
        <end position="135"/>
    </location>
</feature>
<organism evidence="2 3">
    <name type="scientific">Paenibacillus radicis</name>
    <name type="common">ex Gao et al. 2016</name>
    <dbReference type="NCBI Taxonomy" id="1737354"/>
    <lineage>
        <taxon>Bacteria</taxon>
        <taxon>Bacillati</taxon>
        <taxon>Bacillota</taxon>
        <taxon>Bacilli</taxon>
        <taxon>Bacillales</taxon>
        <taxon>Paenibacillaceae</taxon>
        <taxon>Paenibacillus</taxon>
    </lineage>
</organism>
<keyword evidence="3" id="KW-1185">Reference proteome</keyword>